<organism evidence="2 3">
    <name type="scientific">Tistlia consotensis USBA 355</name>
    <dbReference type="NCBI Taxonomy" id="560819"/>
    <lineage>
        <taxon>Bacteria</taxon>
        <taxon>Pseudomonadati</taxon>
        <taxon>Pseudomonadota</taxon>
        <taxon>Alphaproteobacteria</taxon>
        <taxon>Rhodospirillales</taxon>
        <taxon>Rhodovibrionaceae</taxon>
        <taxon>Tistlia</taxon>
    </lineage>
</organism>
<feature type="transmembrane region" description="Helical" evidence="1">
    <location>
        <begin position="216"/>
        <end position="234"/>
    </location>
</feature>
<keyword evidence="1" id="KW-0472">Membrane</keyword>
<accession>A0A1Y6B7G1</accession>
<feature type="transmembrane region" description="Helical" evidence="1">
    <location>
        <begin position="255"/>
        <end position="276"/>
    </location>
</feature>
<evidence type="ECO:0000313" key="2">
    <source>
        <dbReference type="EMBL" id="SME94181.1"/>
    </source>
</evidence>
<keyword evidence="3" id="KW-1185">Reference proteome</keyword>
<dbReference type="AlphaFoldDB" id="A0A1Y6B7G1"/>
<keyword evidence="1" id="KW-0812">Transmembrane</keyword>
<proteinExistence type="predicted"/>
<dbReference type="EMBL" id="FWZX01000001">
    <property type="protein sequence ID" value="SME94181.1"/>
    <property type="molecule type" value="Genomic_DNA"/>
</dbReference>
<keyword evidence="1" id="KW-1133">Transmembrane helix</keyword>
<protein>
    <submittedName>
        <fullName evidence="2">Uncharacterized protein</fullName>
    </submittedName>
</protein>
<evidence type="ECO:0000313" key="3">
    <source>
        <dbReference type="Proteomes" id="UP000192917"/>
    </source>
</evidence>
<sequence length="279" mass="31242">MFAKAAGAALALIGLVALFAGNQFVLASPINVEREPITETCSSPPFESILIFDFAKNIQVICFTICESQEHREQLTLYRNCMIDLLIKKDINNIFNTLPINLESLRSYFEDRASCKIFYFVCRRRSVVFNGYNNISRFPSIMEGQIYFRKANIGADLFLGVLPRLFNGNNCSIGSSFCLVQCVSHKQYTDEGKNYRYKPDASRNDDGAIRPISHRFLGIQILFGALGLAIGLYLQFKAIESFLRFAEPQAVALKFILSTLLCIGSGIIFVRAVVLLTGP</sequence>
<evidence type="ECO:0000256" key="1">
    <source>
        <dbReference type="SAM" id="Phobius"/>
    </source>
</evidence>
<name>A0A1Y6B7G1_9PROT</name>
<dbReference type="Proteomes" id="UP000192917">
    <property type="component" value="Unassembled WGS sequence"/>
</dbReference>
<gene>
    <name evidence="2" type="ORF">SAMN05428998_101651</name>
</gene>
<reference evidence="2 3" key="1">
    <citation type="submission" date="2017-04" db="EMBL/GenBank/DDBJ databases">
        <authorList>
            <person name="Afonso C.L."/>
            <person name="Miller P.J."/>
            <person name="Scott M.A."/>
            <person name="Spackman E."/>
            <person name="Goraichik I."/>
            <person name="Dimitrov K.M."/>
            <person name="Suarez D.L."/>
            <person name="Swayne D.E."/>
        </authorList>
    </citation>
    <scope>NUCLEOTIDE SEQUENCE [LARGE SCALE GENOMIC DNA]</scope>
    <source>
        <strain evidence="2 3">USBA 355</strain>
    </source>
</reference>